<dbReference type="EMBL" id="MLJW01000002">
    <property type="protein sequence ID" value="OIR18664.1"/>
    <property type="molecule type" value="Genomic_DNA"/>
</dbReference>
<evidence type="ECO:0000313" key="2">
    <source>
        <dbReference type="EMBL" id="OIR18664.1"/>
    </source>
</evidence>
<dbReference type="AlphaFoldDB" id="A0A1J5TQY3"/>
<name>A0A1J5TQY3_9ZZZZ</name>
<accession>A0A1J5TQY3</accession>
<feature type="compositionally biased region" description="Polar residues" evidence="1">
    <location>
        <begin position="31"/>
        <end position="41"/>
    </location>
</feature>
<feature type="region of interest" description="Disordered" evidence="1">
    <location>
        <begin position="24"/>
        <end position="53"/>
    </location>
</feature>
<gene>
    <name evidence="2" type="ORF">GALL_10030</name>
</gene>
<organism evidence="2">
    <name type="scientific">mine drainage metagenome</name>
    <dbReference type="NCBI Taxonomy" id="410659"/>
    <lineage>
        <taxon>unclassified sequences</taxon>
        <taxon>metagenomes</taxon>
        <taxon>ecological metagenomes</taxon>
    </lineage>
</organism>
<sequence>MEWLLNHPEVLVALAGALAFLSKKRRRQPPDTAQSAGQGQPSRVFDSEDRRVDEEIRARQIREEMLRRRLQRAAGEGAENPGTGVQPPQVKPPRPIEAPPPIFRDPLTEMMKEIARTLQPEAPPLPAAPEPPAPKDDTQERLRVLQTRVSVLEREKAESEERVRIYGAAAAPAPTASAGQDQASAASLTDSLTGIDGLRRAIILSEILGKPVALR</sequence>
<feature type="region of interest" description="Disordered" evidence="1">
    <location>
        <begin position="120"/>
        <end position="141"/>
    </location>
</feature>
<reference evidence="2" key="1">
    <citation type="submission" date="2016-10" db="EMBL/GenBank/DDBJ databases">
        <title>Sequence of Gallionella enrichment culture.</title>
        <authorList>
            <person name="Poehlein A."/>
            <person name="Muehling M."/>
            <person name="Daniel R."/>
        </authorList>
    </citation>
    <scope>NUCLEOTIDE SEQUENCE</scope>
</reference>
<protein>
    <submittedName>
        <fullName evidence="2">Uncharacterized protein</fullName>
    </submittedName>
</protein>
<comment type="caution">
    <text evidence="2">The sequence shown here is derived from an EMBL/GenBank/DDBJ whole genome shotgun (WGS) entry which is preliminary data.</text>
</comment>
<feature type="compositionally biased region" description="Pro residues" evidence="1">
    <location>
        <begin position="121"/>
        <end position="132"/>
    </location>
</feature>
<proteinExistence type="predicted"/>
<evidence type="ECO:0000256" key="1">
    <source>
        <dbReference type="SAM" id="MobiDB-lite"/>
    </source>
</evidence>
<feature type="region of interest" description="Disordered" evidence="1">
    <location>
        <begin position="67"/>
        <end position="96"/>
    </location>
</feature>